<dbReference type="PANTHER" id="PTHR46768:SF1">
    <property type="entry name" value="TWO PORE CHANNEL PROTEIN 2"/>
    <property type="match status" value="1"/>
</dbReference>
<organism evidence="2 3">
    <name type="scientific">Cichlidogyrus casuarinus</name>
    <dbReference type="NCBI Taxonomy" id="1844966"/>
    <lineage>
        <taxon>Eukaryota</taxon>
        <taxon>Metazoa</taxon>
        <taxon>Spiralia</taxon>
        <taxon>Lophotrochozoa</taxon>
        <taxon>Platyhelminthes</taxon>
        <taxon>Monogenea</taxon>
        <taxon>Monopisthocotylea</taxon>
        <taxon>Dactylogyridea</taxon>
        <taxon>Ancyrocephalidae</taxon>
        <taxon>Cichlidogyrus</taxon>
    </lineage>
</organism>
<keyword evidence="3" id="KW-1185">Reference proteome</keyword>
<evidence type="ECO:0000313" key="3">
    <source>
        <dbReference type="Proteomes" id="UP001626550"/>
    </source>
</evidence>
<protein>
    <submittedName>
        <fullName evidence="2">Two pore calcium channel protein 2</fullName>
    </submittedName>
</protein>
<name>A0ABD2QQH8_9PLAT</name>
<gene>
    <name evidence="2" type="primary">TPCN2_1</name>
    <name evidence="2" type="ORF">Ciccas_000562</name>
</gene>
<sequence>MSIALSEPLNEHTDVTMTAPKKEVPVTFYAEDEDSTAEPLNGTLRSMTRKGELQTEKDKFGNTIRRATALLYDAIHVSHLERVLIKVALFILMLLPFVENPSSLVPSPDLRYISERKSCPCGILEAFDLAALFVLFGTAIFKLYLFEPYKRIRSSFWVIMELPLLTISLADVFVSIASQCTERYRIRRYLRIYFLLCHVTMARKTLNGLRSSFKALASTALSAILVFIGIVIINICLFSTPLTLQLEFFILVFMFLNFFLVIIYKEFKGYFNSSMRIRLIKRRIATIAMFEVLKIRMRPYFAVRNEDLLAVLDNIDDWFSKWWKKKLYRRIELQKDGAFGILVRISMGLGFLRTIRIIFCFECTREIWYTMRDIPYNLAPVIVIFWAAYYEFALVGMNSFQGAIVYNSSVIHNCPGSYVTSNYWNQNFDDFYTSVNTLHYIMLLNNWNYIVDMLICCTGSSWPFYFVVLWWFTSSVLILSIVFALIADTYQYRLTAKELEISRRKSRVNLRSSSVGRIASGSLVGILEAAFDLSPGTESVAKMKKKSSPENSHSPRKLSEDLSDLLSNVELAEDEEMKPTEPSLSTFACLILTIKQCLIDCAKQMAIIELDSNRHLHLKRSTFIFGHDIIKNYAYDEIYA</sequence>
<dbReference type="EMBL" id="JBJKFK010000032">
    <property type="protein sequence ID" value="KAL3320751.1"/>
    <property type="molecule type" value="Genomic_DNA"/>
</dbReference>
<keyword evidence="1" id="KW-0812">Transmembrane</keyword>
<accession>A0ABD2QQH8</accession>
<dbReference type="PANTHER" id="PTHR46768">
    <property type="entry name" value="TWO PORE CALCIUM CHANNEL PROTEIN 2"/>
    <property type="match status" value="1"/>
</dbReference>
<feature type="transmembrane region" description="Helical" evidence="1">
    <location>
        <begin position="218"/>
        <end position="240"/>
    </location>
</feature>
<feature type="transmembrane region" description="Helical" evidence="1">
    <location>
        <begin position="156"/>
        <end position="177"/>
    </location>
</feature>
<feature type="transmembrane region" description="Helical" evidence="1">
    <location>
        <begin position="122"/>
        <end position="144"/>
    </location>
</feature>
<dbReference type="Gene3D" id="1.10.287.70">
    <property type="match status" value="1"/>
</dbReference>
<feature type="transmembrane region" description="Helical" evidence="1">
    <location>
        <begin position="468"/>
        <end position="487"/>
    </location>
</feature>
<reference evidence="2 3" key="1">
    <citation type="submission" date="2024-11" db="EMBL/GenBank/DDBJ databases">
        <title>Adaptive evolution of stress response genes in parasites aligns with host niche diversity.</title>
        <authorList>
            <person name="Hahn C."/>
            <person name="Resl P."/>
        </authorList>
    </citation>
    <scope>NUCLEOTIDE SEQUENCE [LARGE SCALE GENOMIC DNA]</scope>
    <source>
        <strain evidence="2">EGGRZ-B1_66</strain>
        <tissue evidence="2">Body</tissue>
    </source>
</reference>
<keyword evidence="1" id="KW-1133">Transmembrane helix</keyword>
<dbReference type="Proteomes" id="UP001626550">
    <property type="component" value="Unassembled WGS sequence"/>
</dbReference>
<dbReference type="AlphaFoldDB" id="A0ABD2QQH8"/>
<feature type="transmembrane region" description="Helical" evidence="1">
    <location>
        <begin position="376"/>
        <end position="397"/>
    </location>
</feature>
<evidence type="ECO:0000313" key="2">
    <source>
        <dbReference type="EMBL" id="KAL3320751.1"/>
    </source>
</evidence>
<proteinExistence type="predicted"/>
<comment type="caution">
    <text evidence="2">The sequence shown here is derived from an EMBL/GenBank/DDBJ whole genome shotgun (WGS) entry which is preliminary data.</text>
</comment>
<evidence type="ECO:0000256" key="1">
    <source>
        <dbReference type="SAM" id="Phobius"/>
    </source>
</evidence>
<dbReference type="InterPro" id="IPR028798">
    <property type="entry name" value="TPC2"/>
</dbReference>
<feature type="transmembrane region" description="Helical" evidence="1">
    <location>
        <begin position="246"/>
        <end position="264"/>
    </location>
</feature>
<keyword evidence="1" id="KW-0472">Membrane</keyword>